<keyword evidence="3" id="KW-1185">Reference proteome</keyword>
<sequence length="135" mass="15506">MVSSTKLSSPTPTPPGEKRHKAIEKSSSAKEPTITESTHNDIPPSTTYQPHNYDKNTDNMEKLEKMGSNWLDEDNSNEHDWFDKMASLKTDKLTKSDIKRIKRKGFNMLKKSFTSSIELEYHLEQVALAMFEEID</sequence>
<organism evidence="2 3">
    <name type="scientific">Tanacetum coccineum</name>
    <dbReference type="NCBI Taxonomy" id="301880"/>
    <lineage>
        <taxon>Eukaryota</taxon>
        <taxon>Viridiplantae</taxon>
        <taxon>Streptophyta</taxon>
        <taxon>Embryophyta</taxon>
        <taxon>Tracheophyta</taxon>
        <taxon>Spermatophyta</taxon>
        <taxon>Magnoliopsida</taxon>
        <taxon>eudicotyledons</taxon>
        <taxon>Gunneridae</taxon>
        <taxon>Pentapetalae</taxon>
        <taxon>asterids</taxon>
        <taxon>campanulids</taxon>
        <taxon>Asterales</taxon>
        <taxon>Asteraceae</taxon>
        <taxon>Asteroideae</taxon>
        <taxon>Anthemideae</taxon>
        <taxon>Anthemidinae</taxon>
        <taxon>Tanacetum</taxon>
    </lineage>
</organism>
<protein>
    <submittedName>
        <fullName evidence="2">Uncharacterized protein</fullName>
    </submittedName>
</protein>
<evidence type="ECO:0000313" key="3">
    <source>
        <dbReference type="Proteomes" id="UP001151760"/>
    </source>
</evidence>
<comment type="caution">
    <text evidence="2">The sequence shown here is derived from an EMBL/GenBank/DDBJ whole genome shotgun (WGS) entry which is preliminary data.</text>
</comment>
<feature type="compositionally biased region" description="Low complexity" evidence="1">
    <location>
        <begin position="1"/>
        <end position="10"/>
    </location>
</feature>
<evidence type="ECO:0000256" key="1">
    <source>
        <dbReference type="SAM" id="MobiDB-lite"/>
    </source>
</evidence>
<feature type="region of interest" description="Disordered" evidence="1">
    <location>
        <begin position="1"/>
        <end position="58"/>
    </location>
</feature>
<reference evidence="2" key="1">
    <citation type="journal article" date="2022" name="Int. J. Mol. Sci.">
        <title>Draft Genome of Tanacetum Coccineum: Genomic Comparison of Closely Related Tanacetum-Family Plants.</title>
        <authorList>
            <person name="Yamashiro T."/>
            <person name="Shiraishi A."/>
            <person name="Nakayama K."/>
            <person name="Satake H."/>
        </authorList>
    </citation>
    <scope>NUCLEOTIDE SEQUENCE</scope>
</reference>
<name>A0ABQ5D252_9ASTR</name>
<dbReference type="EMBL" id="BQNB010014844">
    <property type="protein sequence ID" value="GJT33053.1"/>
    <property type="molecule type" value="Genomic_DNA"/>
</dbReference>
<reference evidence="2" key="2">
    <citation type="submission" date="2022-01" db="EMBL/GenBank/DDBJ databases">
        <authorList>
            <person name="Yamashiro T."/>
            <person name="Shiraishi A."/>
            <person name="Satake H."/>
            <person name="Nakayama K."/>
        </authorList>
    </citation>
    <scope>NUCLEOTIDE SEQUENCE</scope>
</reference>
<gene>
    <name evidence="2" type="ORF">Tco_0923472</name>
</gene>
<accession>A0ABQ5D252</accession>
<evidence type="ECO:0000313" key="2">
    <source>
        <dbReference type="EMBL" id="GJT33053.1"/>
    </source>
</evidence>
<dbReference type="Proteomes" id="UP001151760">
    <property type="component" value="Unassembled WGS sequence"/>
</dbReference>
<proteinExistence type="predicted"/>